<name>A0A1T4TYJ1_9BACT</name>
<keyword evidence="1" id="KW-0812">Transmembrane</keyword>
<accession>A0A1T4TYJ1</accession>
<organism evidence="2 3">
    <name type="scientific">Chitinophaga eiseniae</name>
    <dbReference type="NCBI Taxonomy" id="634771"/>
    <lineage>
        <taxon>Bacteria</taxon>
        <taxon>Pseudomonadati</taxon>
        <taxon>Bacteroidota</taxon>
        <taxon>Chitinophagia</taxon>
        <taxon>Chitinophagales</taxon>
        <taxon>Chitinophagaceae</taxon>
        <taxon>Chitinophaga</taxon>
    </lineage>
</organism>
<evidence type="ECO:0000256" key="1">
    <source>
        <dbReference type="SAM" id="Phobius"/>
    </source>
</evidence>
<keyword evidence="1" id="KW-1133">Transmembrane helix</keyword>
<reference evidence="3" key="1">
    <citation type="submission" date="2017-02" db="EMBL/GenBank/DDBJ databases">
        <authorList>
            <person name="Varghese N."/>
            <person name="Submissions S."/>
        </authorList>
    </citation>
    <scope>NUCLEOTIDE SEQUENCE [LARGE SCALE GENOMIC DNA]</scope>
    <source>
        <strain evidence="3">DSM 22224</strain>
    </source>
</reference>
<feature type="transmembrane region" description="Helical" evidence="1">
    <location>
        <begin position="7"/>
        <end position="30"/>
    </location>
</feature>
<keyword evidence="1" id="KW-0472">Membrane</keyword>
<keyword evidence="3" id="KW-1185">Reference proteome</keyword>
<proteinExistence type="predicted"/>
<feature type="transmembrane region" description="Helical" evidence="1">
    <location>
        <begin position="66"/>
        <end position="84"/>
    </location>
</feature>
<evidence type="ECO:0000313" key="2">
    <source>
        <dbReference type="EMBL" id="SKA45490.1"/>
    </source>
</evidence>
<dbReference type="STRING" id="634771.SAMN04488128_10712"/>
<gene>
    <name evidence="2" type="ORF">SAMN04488128_10712</name>
</gene>
<dbReference type="RefSeq" id="WP_078673053.1">
    <property type="nucleotide sequence ID" value="NZ_FUWZ01000007.1"/>
</dbReference>
<dbReference type="Proteomes" id="UP000190367">
    <property type="component" value="Unassembled WGS sequence"/>
</dbReference>
<dbReference type="EMBL" id="FUWZ01000007">
    <property type="protein sequence ID" value="SKA45490.1"/>
    <property type="molecule type" value="Genomic_DNA"/>
</dbReference>
<dbReference type="OrthoDB" id="1374200at2"/>
<protein>
    <submittedName>
        <fullName evidence="2">Uncharacterized protein</fullName>
    </submittedName>
</protein>
<dbReference type="AlphaFoldDB" id="A0A1T4TYJ1"/>
<sequence length="93" mass="10135">METRTFSVVTALSMVFTITAAVLSVAGIAITGFYPAIAVFLALALIPMASRLYAKKMKGKYNTPLIVINVLLILVVLWMTFVIVHDRILGDCC</sequence>
<evidence type="ECO:0000313" key="3">
    <source>
        <dbReference type="Proteomes" id="UP000190367"/>
    </source>
</evidence>
<feature type="transmembrane region" description="Helical" evidence="1">
    <location>
        <begin position="36"/>
        <end position="54"/>
    </location>
</feature>